<evidence type="ECO:0000259" key="3">
    <source>
        <dbReference type="Pfam" id="PF13810"/>
    </source>
</evidence>
<accession>A0A563ENF3</accession>
<dbReference type="Pfam" id="PF13810">
    <property type="entry name" value="DUF4185"/>
    <property type="match status" value="1"/>
</dbReference>
<feature type="domain" description="CBM-cenC" evidence="2">
    <location>
        <begin position="327"/>
        <end position="399"/>
    </location>
</feature>
<dbReference type="Pfam" id="PF02018">
    <property type="entry name" value="CBM_4_9"/>
    <property type="match status" value="1"/>
</dbReference>
<name>A0A563ENF3_9PSEU</name>
<keyword evidence="1" id="KW-0378">Hydrolase</keyword>
<dbReference type="InterPro" id="IPR003305">
    <property type="entry name" value="CenC_carb-bd"/>
</dbReference>
<gene>
    <name evidence="4" type="ORF">FKR81_28230</name>
</gene>
<dbReference type="EMBL" id="VOBR01000020">
    <property type="protein sequence ID" value="TWP48530.1"/>
    <property type="molecule type" value="Genomic_DNA"/>
</dbReference>
<evidence type="ECO:0000313" key="5">
    <source>
        <dbReference type="Proteomes" id="UP000316639"/>
    </source>
</evidence>
<comment type="caution">
    <text evidence="4">The sequence shown here is derived from an EMBL/GenBank/DDBJ whole genome shotgun (WGS) entry which is preliminary data.</text>
</comment>
<dbReference type="SUPFAM" id="SSF49785">
    <property type="entry name" value="Galactose-binding domain-like"/>
    <property type="match status" value="1"/>
</dbReference>
<dbReference type="Gene3D" id="2.60.120.260">
    <property type="entry name" value="Galactose-binding domain-like"/>
    <property type="match status" value="1"/>
</dbReference>
<dbReference type="Proteomes" id="UP000316639">
    <property type="component" value="Unassembled WGS sequence"/>
</dbReference>
<keyword evidence="5" id="KW-1185">Reference proteome</keyword>
<proteinExistence type="predicted"/>
<dbReference type="OrthoDB" id="284233at2"/>
<reference evidence="4 5" key="1">
    <citation type="submission" date="2019-07" db="EMBL/GenBank/DDBJ databases">
        <title>Lentzea xizangensis sp. nov., isolated from Qinghai-Tibetan Plateau Soils.</title>
        <authorList>
            <person name="Huang J."/>
        </authorList>
    </citation>
    <scope>NUCLEOTIDE SEQUENCE [LARGE SCALE GENOMIC DNA]</scope>
    <source>
        <strain evidence="4 5">FXJ1.1311</strain>
    </source>
</reference>
<dbReference type="GO" id="GO:0016798">
    <property type="term" value="F:hydrolase activity, acting on glycosyl bonds"/>
    <property type="evidence" value="ECO:0007669"/>
    <property type="project" value="InterPro"/>
</dbReference>
<dbReference type="InterPro" id="IPR008979">
    <property type="entry name" value="Galactose-bd-like_sf"/>
</dbReference>
<dbReference type="InterPro" id="IPR025442">
    <property type="entry name" value="DUF4185"/>
</dbReference>
<dbReference type="AlphaFoldDB" id="A0A563ENF3"/>
<evidence type="ECO:0000259" key="2">
    <source>
        <dbReference type="Pfam" id="PF02018"/>
    </source>
</evidence>
<evidence type="ECO:0000313" key="4">
    <source>
        <dbReference type="EMBL" id="TWP48530.1"/>
    </source>
</evidence>
<organism evidence="4 5">
    <name type="scientific">Lentzea tibetensis</name>
    <dbReference type="NCBI Taxonomy" id="2591470"/>
    <lineage>
        <taxon>Bacteria</taxon>
        <taxon>Bacillati</taxon>
        <taxon>Actinomycetota</taxon>
        <taxon>Actinomycetes</taxon>
        <taxon>Pseudonocardiales</taxon>
        <taxon>Pseudonocardiaceae</taxon>
        <taxon>Lentzea</taxon>
    </lineage>
</organism>
<evidence type="ECO:0000256" key="1">
    <source>
        <dbReference type="ARBA" id="ARBA00022801"/>
    </source>
</evidence>
<sequence length="466" mass="49859">MAGLIAGQGAGDINSTASRYAVHATDLGVMWRDSRGRVAIAFGDTYGAGWGGHGAGPETADWRFNVLAHSTDRDLADGLSIDSMVTDRPGHAKQILPGDPSVQEVTVIPTAAVSVGSRDYLHYMSVRSWGPAGTWTTNYAGLAYSDDGGQNWVKPASARWANPGSGFQLGAMVRKGGYVYLFGTPNGRLGDSSVSRVPENAVLNLAAYQYWTGSSWRTGAPASAVPVMSGQVGELSVQYNSVLGRWVALHLDENRAAIVLRTAPDPTGPWTGGQVVADGATHPGLYGAFLHPDSATSSVLHFAMSRWDPYHVELMRLPLADVPADRNLVQEGGFEHRTGAWRVTGQGGVDQGLGQAHSGANNGWVRNSTGWNDLFQHAVVRPGKRYRLSGWVRSSSTTSDGFFGVRRPDGGGVVAEQKYGSLPAYRRLAVEFTATEPRVEVFAGVWAHNGQDTWAQVDDLLLEPID</sequence>
<feature type="domain" description="DUF4185" evidence="3">
    <location>
        <begin position="14"/>
        <end position="316"/>
    </location>
</feature>
<protein>
    <submittedName>
        <fullName evidence="4">DUF4185 domain-containing protein</fullName>
    </submittedName>
</protein>